<sequence>MQIINFATKENRKCKQSVL</sequence>
<dbReference type="AlphaFoldDB" id="A0A0E9XXB1"/>
<proteinExistence type="predicted"/>
<dbReference type="EMBL" id="GBXM01001298">
    <property type="protein sequence ID" value="JAI07280.1"/>
    <property type="molecule type" value="Transcribed_RNA"/>
</dbReference>
<evidence type="ECO:0000313" key="1">
    <source>
        <dbReference type="EMBL" id="JAI07280.1"/>
    </source>
</evidence>
<organism evidence="1">
    <name type="scientific">Anguilla anguilla</name>
    <name type="common">European freshwater eel</name>
    <name type="synonym">Muraena anguilla</name>
    <dbReference type="NCBI Taxonomy" id="7936"/>
    <lineage>
        <taxon>Eukaryota</taxon>
        <taxon>Metazoa</taxon>
        <taxon>Chordata</taxon>
        <taxon>Craniata</taxon>
        <taxon>Vertebrata</taxon>
        <taxon>Euteleostomi</taxon>
        <taxon>Actinopterygii</taxon>
        <taxon>Neopterygii</taxon>
        <taxon>Teleostei</taxon>
        <taxon>Anguilliformes</taxon>
        <taxon>Anguillidae</taxon>
        <taxon>Anguilla</taxon>
    </lineage>
</organism>
<protein>
    <submittedName>
        <fullName evidence="1">Uncharacterized protein</fullName>
    </submittedName>
</protein>
<accession>A0A0E9XXB1</accession>
<reference evidence="1" key="1">
    <citation type="submission" date="2014-11" db="EMBL/GenBank/DDBJ databases">
        <authorList>
            <person name="Amaro Gonzalez C."/>
        </authorList>
    </citation>
    <scope>NUCLEOTIDE SEQUENCE</scope>
</reference>
<reference evidence="1" key="2">
    <citation type="journal article" date="2015" name="Fish Shellfish Immunol.">
        <title>Early steps in the European eel (Anguilla anguilla)-Vibrio vulnificus interaction in the gills: Role of the RtxA13 toxin.</title>
        <authorList>
            <person name="Callol A."/>
            <person name="Pajuelo D."/>
            <person name="Ebbesson L."/>
            <person name="Teles M."/>
            <person name="MacKenzie S."/>
            <person name="Amaro C."/>
        </authorList>
    </citation>
    <scope>NUCLEOTIDE SEQUENCE</scope>
</reference>
<name>A0A0E9XXB1_ANGAN</name>